<keyword evidence="2" id="KW-0813">Transport</keyword>
<dbReference type="Proteomes" id="UP000051269">
    <property type="component" value="Unassembled WGS sequence"/>
</dbReference>
<dbReference type="GO" id="GO:0043953">
    <property type="term" value="P:protein transport by the Tat complex"/>
    <property type="evidence" value="ECO:0007669"/>
    <property type="project" value="InterPro"/>
</dbReference>
<keyword evidence="3" id="KW-1003">Cell membrane</keyword>
<evidence type="ECO:0000256" key="4">
    <source>
        <dbReference type="ARBA" id="ARBA00022692"/>
    </source>
</evidence>
<keyword evidence="5" id="KW-0653">Protein transport</keyword>
<dbReference type="AlphaFoldDB" id="A0A0R2RQ39"/>
<dbReference type="InterPro" id="IPR003369">
    <property type="entry name" value="TatA/B/E"/>
</dbReference>
<reference evidence="10 11" key="1">
    <citation type="submission" date="2015-10" db="EMBL/GenBank/DDBJ databases">
        <title>Metagenome-Assembled Genomes uncover a global brackish microbiome.</title>
        <authorList>
            <person name="Hugerth L.W."/>
            <person name="Larsson J."/>
            <person name="Alneberg J."/>
            <person name="Lindh M.V."/>
            <person name="Legrand C."/>
            <person name="Pinhassi J."/>
            <person name="Andersson A.F."/>
        </authorList>
    </citation>
    <scope>NUCLEOTIDE SEQUENCE [LARGE SCALE GENOMIC DNA]</scope>
    <source>
        <strain evidence="10">BACL18 MAG-120507-bin52</strain>
    </source>
</reference>
<evidence type="ECO:0000256" key="5">
    <source>
        <dbReference type="ARBA" id="ARBA00022927"/>
    </source>
</evidence>
<feature type="region of interest" description="Disordered" evidence="9">
    <location>
        <begin position="58"/>
        <end position="79"/>
    </location>
</feature>
<evidence type="ECO:0000256" key="3">
    <source>
        <dbReference type="ARBA" id="ARBA00022475"/>
    </source>
</evidence>
<accession>A0A0R2RQ39</accession>
<keyword evidence="8" id="KW-0472">Membrane</keyword>
<comment type="subcellular location">
    <subcellularLocation>
        <location evidence="1">Cell membrane</location>
        <topology evidence="1">Single-pass membrane protein</topology>
    </subcellularLocation>
</comment>
<comment type="caution">
    <text evidence="10">The sequence shown here is derived from an EMBL/GenBank/DDBJ whole genome shotgun (WGS) entry which is preliminary data.</text>
</comment>
<dbReference type="PANTHER" id="PTHR42982">
    <property type="entry name" value="SEC-INDEPENDENT PROTEIN TRANSLOCASE PROTEIN TATA"/>
    <property type="match status" value="1"/>
</dbReference>
<dbReference type="InterPro" id="IPR006312">
    <property type="entry name" value="TatA/E"/>
</dbReference>
<evidence type="ECO:0000313" key="11">
    <source>
        <dbReference type="Proteomes" id="UP000051269"/>
    </source>
</evidence>
<protein>
    <recommendedName>
        <fullName evidence="12">Sec-independent protein translocase protein TatA</fullName>
    </recommendedName>
</protein>
<evidence type="ECO:0000256" key="9">
    <source>
        <dbReference type="SAM" id="MobiDB-lite"/>
    </source>
</evidence>
<dbReference type="EMBL" id="LIBO01000002">
    <property type="protein sequence ID" value="KRO63227.1"/>
    <property type="molecule type" value="Genomic_DNA"/>
</dbReference>
<keyword evidence="6" id="KW-1133">Transmembrane helix</keyword>
<evidence type="ECO:0000256" key="1">
    <source>
        <dbReference type="ARBA" id="ARBA00004162"/>
    </source>
</evidence>
<proteinExistence type="predicted"/>
<keyword evidence="7" id="KW-0811">Translocation</keyword>
<evidence type="ECO:0000313" key="10">
    <source>
        <dbReference type="EMBL" id="KRO63227.1"/>
    </source>
</evidence>
<dbReference type="Pfam" id="PF02416">
    <property type="entry name" value="TatA_B_E"/>
    <property type="match status" value="1"/>
</dbReference>
<evidence type="ECO:0008006" key="12">
    <source>
        <dbReference type="Google" id="ProtNLM"/>
    </source>
</evidence>
<evidence type="ECO:0000256" key="8">
    <source>
        <dbReference type="ARBA" id="ARBA00023136"/>
    </source>
</evidence>
<dbReference type="PANTHER" id="PTHR42982:SF1">
    <property type="entry name" value="SEC-INDEPENDENT PROTEIN TRANSLOCASE PROTEIN TATA"/>
    <property type="match status" value="1"/>
</dbReference>
<evidence type="ECO:0000256" key="7">
    <source>
        <dbReference type="ARBA" id="ARBA00023010"/>
    </source>
</evidence>
<organism evidence="10 11">
    <name type="scientific">Verrucomicrobia subdivision 6 bacterium BACL9 MAG-120507-bin52</name>
    <dbReference type="NCBI Taxonomy" id="1655590"/>
    <lineage>
        <taxon>Bacteria</taxon>
        <taxon>Pseudomonadati</taxon>
        <taxon>Verrucomicrobiota</taxon>
        <taxon>Verrucomicrobiia</taxon>
        <taxon>Verrucomicrobiales</taxon>
        <taxon>Verrucomicrobia subdivision 6</taxon>
    </lineage>
</organism>
<sequence>MFIPIPLALGLPQGSEWFWIVLVIILLFGAKKLPELARSIGRSLGEFSRAKDDFEKEVKNAVQDGDKKDSASKDSTKTS</sequence>
<gene>
    <name evidence="10" type="ORF">ABR82_00395</name>
</gene>
<dbReference type="NCBIfam" id="TIGR01411">
    <property type="entry name" value="tatAE"/>
    <property type="match status" value="1"/>
</dbReference>
<keyword evidence="4" id="KW-0812">Transmembrane</keyword>
<dbReference type="Gene3D" id="1.20.5.3310">
    <property type="match status" value="1"/>
</dbReference>
<evidence type="ECO:0000256" key="2">
    <source>
        <dbReference type="ARBA" id="ARBA00022448"/>
    </source>
</evidence>
<dbReference type="GO" id="GO:0005886">
    <property type="term" value="C:plasma membrane"/>
    <property type="evidence" value="ECO:0007669"/>
    <property type="project" value="UniProtKB-SubCell"/>
</dbReference>
<name>A0A0R2RQ39_9BACT</name>
<evidence type="ECO:0000256" key="6">
    <source>
        <dbReference type="ARBA" id="ARBA00022989"/>
    </source>
</evidence>